<protein>
    <submittedName>
        <fullName evidence="1">Uncharacterized protein</fullName>
    </submittedName>
</protein>
<accession>A0A0G0XFB8</accession>
<dbReference type="AlphaFoldDB" id="A0A0G0XFB8"/>
<proteinExistence type="predicted"/>
<sequence>MMILFFFLFAQFFPTERVLAAPAISVPISVRNTFSFERTEVSTFGLPIPQKANLLTIDELGIRNVKGELVPAEFHVTSRWGGGPEDVGRPIRWILISAPFSVGPSETAIYRLTNDGNGNTLAQQQSRLFFKDNDSQWLISTGTAEFVLSKDKLDLFSQVTVGEQTILRPDTRNGFFITSTDKKFFSSQTDLSSLKWETEEKGPMRIVLKATAVFKSNFTDEQDAYSVGEKIAPASYFGFYDAADEANTALDELTLIVRYIFTNEQSDVGLLVSVQNLNPCVIGNGPNYYAQPTCQRIGSLNSIRFEDLRLQVVLADMPVGTSLTEQNLTTPTEVWNGTLGPNDTIKLSQESTGFIEGDDLGWNYQAVKQFFPQDPAYAAFPGNKVFLNDSVFYQSQRSKGWIRLSARDRTIGISIRDFWQNAPKSISMSGDGLVTAGLYPIEFSSPFRFRAGEQKTDELLLVFDQRDIFGAEQRVRAFQDPLRPLASAAWYADSGAFGRMVAFQGLDNVETGAYERQVALTVDRKLNEQGAPDWMDDGPLTLPDFLRAYNVYGWRLYGDQMIDFEQRTAQFQNKYDFANGFIKQFVRTIGTSYENAWWNLADPAVRHTADFLITHAPEALPVTHFSVKAPWGMVFHEAENQYDPLRGNSGNQGTSSQLYFGLEGLIHYYYLTGYQPALDTAKEAAENILWRLEHDRTLGNAPDKGMGYFEWFDGEEKTDLSDGRGVANFFSMVIPVYEATGESRWLEGMDLMRSDLVKVFDGGNQISGNFLDCPCSDRSAVTAPWRTLYLYSGVIKYLSFLKERGESGTQAYQDLAQNLIERLAFFQQEMIYPDTPQKGMTSLASSWSWTDGSRGDPDNSNWSLVAADVFAALSNLGLTDDYKNTAEALFRHGSSYWNGLNWAPIYSSVKEAVLSVNYGGEVFWMMNE</sequence>
<dbReference type="InterPro" id="IPR008928">
    <property type="entry name" value="6-hairpin_glycosidase_sf"/>
</dbReference>
<name>A0A0G0XFB8_9BACT</name>
<organism evidence="1 2">
    <name type="scientific">Candidatus Uhrbacteria bacterium GW2011_GWC2_41_11</name>
    <dbReference type="NCBI Taxonomy" id="1618985"/>
    <lineage>
        <taxon>Bacteria</taxon>
        <taxon>Candidatus Uhriibacteriota</taxon>
    </lineage>
</organism>
<reference evidence="1 2" key="1">
    <citation type="journal article" date="2015" name="Nature">
        <title>rRNA introns, odd ribosomes, and small enigmatic genomes across a large radiation of phyla.</title>
        <authorList>
            <person name="Brown C.T."/>
            <person name="Hug L.A."/>
            <person name="Thomas B.C."/>
            <person name="Sharon I."/>
            <person name="Castelle C.J."/>
            <person name="Singh A."/>
            <person name="Wilkins M.J."/>
            <person name="Williams K.H."/>
            <person name="Banfield J.F."/>
        </authorList>
    </citation>
    <scope>NUCLEOTIDE SEQUENCE [LARGE SCALE GENOMIC DNA]</scope>
</reference>
<dbReference type="Proteomes" id="UP000034616">
    <property type="component" value="Unassembled WGS sequence"/>
</dbReference>
<dbReference type="GO" id="GO:0005975">
    <property type="term" value="P:carbohydrate metabolic process"/>
    <property type="evidence" value="ECO:0007669"/>
    <property type="project" value="InterPro"/>
</dbReference>
<comment type="caution">
    <text evidence="1">The sequence shown here is derived from an EMBL/GenBank/DDBJ whole genome shotgun (WGS) entry which is preliminary data.</text>
</comment>
<evidence type="ECO:0000313" key="1">
    <source>
        <dbReference type="EMBL" id="KKR86432.1"/>
    </source>
</evidence>
<dbReference type="EMBL" id="LCAH01000013">
    <property type="protein sequence ID" value="KKR86432.1"/>
    <property type="molecule type" value="Genomic_DNA"/>
</dbReference>
<dbReference type="SUPFAM" id="SSF48208">
    <property type="entry name" value="Six-hairpin glycosidases"/>
    <property type="match status" value="1"/>
</dbReference>
<evidence type="ECO:0000313" key="2">
    <source>
        <dbReference type="Proteomes" id="UP000034616"/>
    </source>
</evidence>
<gene>
    <name evidence="1" type="ORF">UU35_C0013G0007</name>
</gene>